<accession>A0A841FRZ5</accession>
<dbReference type="Proteomes" id="UP000548476">
    <property type="component" value="Unassembled WGS sequence"/>
</dbReference>
<evidence type="ECO:0000313" key="1">
    <source>
        <dbReference type="EMBL" id="MBB6035319.1"/>
    </source>
</evidence>
<dbReference type="RefSeq" id="WP_184788165.1">
    <property type="nucleotide sequence ID" value="NZ_BONT01000004.1"/>
</dbReference>
<gene>
    <name evidence="1" type="ORF">HNR73_003176</name>
</gene>
<protein>
    <submittedName>
        <fullName evidence="1">Uncharacterized protein</fullName>
    </submittedName>
</protein>
<reference evidence="1 2" key="1">
    <citation type="submission" date="2020-08" db="EMBL/GenBank/DDBJ databases">
        <title>Genomic Encyclopedia of Type Strains, Phase IV (KMG-IV): sequencing the most valuable type-strain genomes for metagenomic binning, comparative biology and taxonomic classification.</title>
        <authorList>
            <person name="Goeker M."/>
        </authorList>
    </citation>
    <scope>NUCLEOTIDE SEQUENCE [LARGE SCALE GENOMIC DNA]</scope>
    <source>
        <strain evidence="1 2">YIM 65646</strain>
    </source>
</reference>
<organism evidence="1 2">
    <name type="scientific">Phytomonospora endophytica</name>
    <dbReference type="NCBI Taxonomy" id="714109"/>
    <lineage>
        <taxon>Bacteria</taxon>
        <taxon>Bacillati</taxon>
        <taxon>Actinomycetota</taxon>
        <taxon>Actinomycetes</taxon>
        <taxon>Micromonosporales</taxon>
        <taxon>Micromonosporaceae</taxon>
        <taxon>Phytomonospora</taxon>
    </lineage>
</organism>
<dbReference type="AlphaFoldDB" id="A0A841FRZ5"/>
<dbReference type="EMBL" id="JACHGT010000006">
    <property type="protein sequence ID" value="MBB6035319.1"/>
    <property type="molecule type" value="Genomic_DNA"/>
</dbReference>
<sequence length="135" mass="14086">MTATPVYVADGSALTALFGGDPVMLDVHLQADEGSAILILPSLAVLQATIASGAGEDAWQAILFPSGTHVADLRATTGIALGRAAGGGKNPPLDELQILHTAWETEQLGRDAWVLTTTPAAYRPYPVRVIDINLN</sequence>
<evidence type="ECO:0000313" key="2">
    <source>
        <dbReference type="Proteomes" id="UP000548476"/>
    </source>
</evidence>
<proteinExistence type="predicted"/>
<comment type="caution">
    <text evidence="1">The sequence shown here is derived from an EMBL/GenBank/DDBJ whole genome shotgun (WGS) entry which is preliminary data.</text>
</comment>
<keyword evidence="2" id="KW-1185">Reference proteome</keyword>
<name>A0A841FRZ5_9ACTN</name>